<comment type="similarity">
    <text evidence="3">Belongs to the CheD family.</text>
</comment>
<reference evidence="5" key="1">
    <citation type="journal article" date="2015" name="MBio">
        <title>Genome-Resolved Metagenomic Analysis Reveals Roles for Candidate Phyla and Other Microbial Community Members in Biogeochemical Transformations in Oil Reservoirs.</title>
        <authorList>
            <person name="Hu P."/>
            <person name="Tom L."/>
            <person name="Singh A."/>
            <person name="Thomas B.C."/>
            <person name="Baker B.J."/>
            <person name="Piceno Y.M."/>
            <person name="Andersen G.L."/>
            <person name="Banfield J.F."/>
        </authorList>
    </citation>
    <scope>NUCLEOTIDE SEQUENCE [LARGE SCALE GENOMIC DNA]</scope>
</reference>
<name>A0A101I2P5_UNCT6</name>
<comment type="catalytic activity">
    <reaction evidence="3">
        <text>L-glutaminyl-[protein] + H2O = L-glutamyl-[protein] + NH4(+)</text>
        <dbReference type="Rhea" id="RHEA:16441"/>
        <dbReference type="Rhea" id="RHEA-COMP:10207"/>
        <dbReference type="Rhea" id="RHEA-COMP:10208"/>
        <dbReference type="ChEBI" id="CHEBI:15377"/>
        <dbReference type="ChEBI" id="CHEBI:28938"/>
        <dbReference type="ChEBI" id="CHEBI:29973"/>
        <dbReference type="ChEBI" id="CHEBI:30011"/>
        <dbReference type="EC" id="3.5.1.44"/>
    </reaction>
</comment>
<evidence type="ECO:0000256" key="1">
    <source>
        <dbReference type="ARBA" id="ARBA00022500"/>
    </source>
</evidence>
<dbReference type="AlphaFoldDB" id="A0A101I2P5"/>
<comment type="caution">
    <text evidence="4">The sequence shown here is derived from an EMBL/GenBank/DDBJ whole genome shotgun (WGS) entry which is preliminary data.</text>
</comment>
<dbReference type="SUPFAM" id="SSF64438">
    <property type="entry name" value="CNF1/YfiH-like putative cysteine hydrolases"/>
    <property type="match status" value="1"/>
</dbReference>
<evidence type="ECO:0000313" key="5">
    <source>
        <dbReference type="Proteomes" id="UP000053467"/>
    </source>
</evidence>
<evidence type="ECO:0000256" key="2">
    <source>
        <dbReference type="ARBA" id="ARBA00022801"/>
    </source>
</evidence>
<evidence type="ECO:0000313" key="4">
    <source>
        <dbReference type="EMBL" id="KUK87648.1"/>
    </source>
</evidence>
<dbReference type="InterPro" id="IPR011324">
    <property type="entry name" value="Cytotoxic_necrot_fac-like_cat"/>
</dbReference>
<dbReference type="InterPro" id="IPR005659">
    <property type="entry name" value="Chemorcpt_Glu_NH3ase_CheD"/>
</dbReference>
<dbReference type="PANTHER" id="PTHR35147">
    <property type="entry name" value="CHEMORECEPTOR GLUTAMINE DEAMIDASE CHED-RELATED"/>
    <property type="match status" value="1"/>
</dbReference>
<dbReference type="GO" id="GO:0006935">
    <property type="term" value="P:chemotaxis"/>
    <property type="evidence" value="ECO:0007669"/>
    <property type="project" value="UniProtKB-UniRule"/>
</dbReference>
<organism evidence="4 5">
    <name type="scientific">candidate division TA06 bacterium 34_109</name>
    <dbReference type="NCBI Taxonomy" id="1635277"/>
    <lineage>
        <taxon>Bacteria</taxon>
        <taxon>Bacteria division TA06</taxon>
    </lineage>
</organism>
<keyword evidence="4" id="KW-0675">Receptor</keyword>
<dbReference type="Pfam" id="PF03975">
    <property type="entry name" value="CheD"/>
    <property type="match status" value="1"/>
</dbReference>
<evidence type="ECO:0000256" key="3">
    <source>
        <dbReference type="HAMAP-Rule" id="MF_01440"/>
    </source>
</evidence>
<dbReference type="PATRIC" id="fig|1635277.3.peg.1227"/>
<dbReference type="Proteomes" id="UP000053467">
    <property type="component" value="Unassembled WGS sequence"/>
</dbReference>
<sequence>MIINIKIADANIGFEEDILKTIGLGSCVALTLYDREKKIGGMIHYMLPSRTYSNVIFNPYKYCDTGLPNLILEMEQLGAKKYRMESKLVGGANMFATFIKSLEDSIGYRNVEIARKMLKELRIPVVAEDVGSDYSRSVEFNVKNGVLRVVSVKNGEIYI</sequence>
<gene>
    <name evidence="3" type="primary">cheD</name>
    <name evidence="4" type="ORF">XE03_0539</name>
</gene>
<dbReference type="EC" id="3.5.1.44" evidence="3"/>
<keyword evidence="1 3" id="KW-0145">Chemotaxis</keyword>
<dbReference type="HAMAP" id="MF_01440">
    <property type="entry name" value="CheD"/>
    <property type="match status" value="1"/>
</dbReference>
<proteinExistence type="inferred from homology"/>
<dbReference type="PANTHER" id="PTHR35147:SF1">
    <property type="entry name" value="CHEMORECEPTOR GLUTAMINE DEAMIDASE CHED-RELATED"/>
    <property type="match status" value="1"/>
</dbReference>
<dbReference type="CDD" id="cd16352">
    <property type="entry name" value="CheD"/>
    <property type="match status" value="1"/>
</dbReference>
<accession>A0A101I2P5</accession>
<dbReference type="InterPro" id="IPR038592">
    <property type="entry name" value="CheD-like_sf"/>
</dbReference>
<dbReference type="EMBL" id="LGGX01000003">
    <property type="protein sequence ID" value="KUK87648.1"/>
    <property type="molecule type" value="Genomic_DNA"/>
</dbReference>
<dbReference type="Gene3D" id="3.30.1330.200">
    <property type="match status" value="1"/>
</dbReference>
<comment type="function">
    <text evidence="3">Probably deamidates glutamine residues to glutamate on methyl-accepting chemotaxis receptors (MCPs), playing an important role in chemotaxis.</text>
</comment>
<dbReference type="GO" id="GO:0050568">
    <property type="term" value="F:protein-glutamine glutaminase activity"/>
    <property type="evidence" value="ECO:0007669"/>
    <property type="project" value="UniProtKB-UniRule"/>
</dbReference>
<protein>
    <recommendedName>
        <fullName evidence="3">Probable chemoreceptor glutamine deamidase CheD</fullName>
        <ecNumber evidence="3">3.5.1.44</ecNumber>
    </recommendedName>
</protein>
<keyword evidence="2 3" id="KW-0378">Hydrolase</keyword>